<organism evidence="2 3">
    <name type="scientific">Diplocarpon rosae</name>
    <dbReference type="NCBI Taxonomy" id="946125"/>
    <lineage>
        <taxon>Eukaryota</taxon>
        <taxon>Fungi</taxon>
        <taxon>Dikarya</taxon>
        <taxon>Ascomycota</taxon>
        <taxon>Pezizomycotina</taxon>
        <taxon>Leotiomycetes</taxon>
        <taxon>Helotiales</taxon>
        <taxon>Drepanopezizaceae</taxon>
        <taxon>Diplocarpon</taxon>
    </lineage>
</organism>
<comment type="caution">
    <text evidence="2">The sequence shown here is derived from an EMBL/GenBank/DDBJ whole genome shotgun (WGS) entry which is preliminary data.</text>
</comment>
<evidence type="ECO:0000256" key="1">
    <source>
        <dbReference type="SAM" id="MobiDB-lite"/>
    </source>
</evidence>
<feature type="region of interest" description="Disordered" evidence="1">
    <location>
        <begin position="1406"/>
        <end position="1426"/>
    </location>
</feature>
<feature type="region of interest" description="Disordered" evidence="1">
    <location>
        <begin position="504"/>
        <end position="1131"/>
    </location>
</feature>
<feature type="compositionally biased region" description="Low complexity" evidence="1">
    <location>
        <begin position="1116"/>
        <end position="1131"/>
    </location>
</feature>
<feature type="compositionally biased region" description="Basic residues" evidence="1">
    <location>
        <begin position="577"/>
        <end position="586"/>
    </location>
</feature>
<feature type="compositionally biased region" description="Polar residues" evidence="1">
    <location>
        <begin position="834"/>
        <end position="844"/>
    </location>
</feature>
<evidence type="ECO:0000313" key="3">
    <source>
        <dbReference type="Proteomes" id="UP001285354"/>
    </source>
</evidence>
<feature type="region of interest" description="Disordered" evidence="1">
    <location>
        <begin position="1221"/>
        <end position="1381"/>
    </location>
</feature>
<keyword evidence="3" id="KW-1185">Reference proteome</keyword>
<feature type="compositionally biased region" description="Basic and acidic residues" evidence="1">
    <location>
        <begin position="625"/>
        <end position="635"/>
    </location>
</feature>
<feature type="compositionally biased region" description="Low complexity" evidence="1">
    <location>
        <begin position="591"/>
        <end position="614"/>
    </location>
</feature>
<protein>
    <submittedName>
        <fullName evidence="2">Uncharacterized protein</fullName>
    </submittedName>
</protein>
<feature type="compositionally biased region" description="Polar residues" evidence="1">
    <location>
        <begin position="1330"/>
        <end position="1341"/>
    </location>
</feature>
<gene>
    <name evidence="2" type="ORF">QTJ16_004752</name>
</gene>
<feature type="compositionally biased region" description="Acidic residues" evidence="1">
    <location>
        <begin position="615"/>
        <end position="624"/>
    </location>
</feature>
<feature type="compositionally biased region" description="Polar residues" evidence="1">
    <location>
        <begin position="719"/>
        <end position="734"/>
    </location>
</feature>
<proteinExistence type="predicted"/>
<accession>A0AAD9WBH3</accession>
<feature type="region of interest" description="Disordered" evidence="1">
    <location>
        <begin position="176"/>
        <end position="213"/>
    </location>
</feature>
<feature type="compositionally biased region" description="Low complexity" evidence="1">
    <location>
        <begin position="741"/>
        <end position="756"/>
    </location>
</feature>
<feature type="compositionally biased region" description="Acidic residues" evidence="1">
    <location>
        <begin position="944"/>
        <end position="955"/>
    </location>
</feature>
<feature type="compositionally biased region" description="Basic and acidic residues" evidence="1">
    <location>
        <begin position="657"/>
        <end position="678"/>
    </location>
</feature>
<feature type="compositionally biased region" description="Acidic residues" evidence="1">
    <location>
        <begin position="866"/>
        <end position="877"/>
    </location>
</feature>
<feature type="compositionally biased region" description="Pro residues" evidence="1">
    <location>
        <begin position="1233"/>
        <end position="1242"/>
    </location>
</feature>
<feature type="compositionally biased region" description="Basic residues" evidence="1">
    <location>
        <begin position="883"/>
        <end position="899"/>
    </location>
</feature>
<feature type="compositionally biased region" description="Polar residues" evidence="1">
    <location>
        <begin position="1244"/>
        <end position="1253"/>
    </location>
</feature>
<feature type="compositionally biased region" description="Low complexity" evidence="1">
    <location>
        <begin position="1277"/>
        <end position="1295"/>
    </location>
</feature>
<feature type="compositionally biased region" description="Polar residues" evidence="1">
    <location>
        <begin position="1041"/>
        <end position="1051"/>
    </location>
</feature>
<reference evidence="2" key="1">
    <citation type="submission" date="2023-06" db="EMBL/GenBank/DDBJ databases">
        <title>Draft genome of Marssonina rosae.</title>
        <authorList>
            <person name="Cheng Q."/>
        </authorList>
    </citation>
    <scope>NUCLEOTIDE SEQUENCE</scope>
    <source>
        <strain evidence="2">R4</strain>
    </source>
</reference>
<name>A0AAD9WBH3_9HELO</name>
<dbReference type="Proteomes" id="UP001285354">
    <property type="component" value="Unassembled WGS sequence"/>
</dbReference>
<sequence length="1426" mass="155416">MEGEKSVVLDTSATASLVEPEDIKAVIAPSEVTTTSSESLPPITETSTCPNCAVTLTGVTIDDFKSHVVSCSSRSIASDSDSCSGALSYATKSPFNRLVSINAHAYNKNGNQLPGPDGELGMTDAGHQVAADGLINEELLFKEKVHEFEITSAYVKDQYTVYDSEEEDVADFSAVPSDAEDHRISPGPNGRLSAQESRSGKTRALSGTQTPEEYDEFQLPQKVDIPTSHPLGLDASPEKTTANHRNISKDLEAISNTLEISQASSNTVPSEHPTPEIKPATRKTGLRFKKLVPIEYFEELLAKPADMSYEQLYHRAQLAANALLELQTEYDICEKQTSDFDNAKKYTAKIAADAKKEEEEKAVAATDAELLRLHALYREELKMSFRDFNTWVTQEEEKSSPSVVPASHWDFMRQIKNPEIMGKVNKRRRAAEKEAAKPVILLEDTPLPALRRGDEDVRRKRNLFQDPVVFEDRKTADIYMADYSKHRDAIGYQVFKDRRAVMVTEEKDENGRPKRSRGKRAYDTEQTNTPGGSEDEETPLGKRRRTVRVVQDLPTSPARRNKTATREGSPHVATFKSGKRIGRPPKAKGEAATAAPKPSKSKLQQSHLPPVSEPAESEESDDELASDHQDIKISDGEDQIQQLHKKLESLQQQQHEQPAHGEEEADSKPRLSGDEQRKPNSMVKPSPIKRGGRGGARPRASRGGRGGRVGRATKAVAQESPNQLGDQNEIIQSTEQDDESPSGSSADSRPSSSSSALTAGLDEGADNVQAATTTTKARGGKRKRAAISKNVPASAESTVTVAKSPITKRRKTGKKQEVKLEDDEAHLVTPEPNGETNGEGSITASGRPKRRKAAAATESIHAALLDDQDEVSQEGEENISPQPKRRKGGKARGAKKNKTAKGGEATESEYFSDPAYDAGEEVAEVQPKKRAVRAAKKMFTEEPVALEEEDEDEGEEKWTVEDSMVPAPKRPTAKAKGKGKAPEPPRHSVSGEFSSTIVAETSRHAYDEFDVPSGTQTPYDTEGPSAPAKKSRKAPVKKQKGTAQQYDSTPDNGLERSGHEGDGEDNTPDNTPGNTPDSNVSEEQRKKLQKSRKLAEATRLRWASGLMQGPMEKRAATNAAKKAAKTAAAIAAQGQSSGSQFDAPHLGGVPASAFTPNPHFNMPVQMQARPVPAMQCSNQIYGPPSYSYPSPYGIPHGGPAPLPVTGPGSFAPYTGPYVPIQFPPPSFSHAHPPQHPPPPPAQPGNSQGQNTFQGPAPHMYRPNQHQQPLILSSMYGPQQQQQQQQQPVPEAPVQPVKKRRAPTANSVPSSSVQQAPQQYAQAQVQAPSPTTIILDQLSYTSGAPAPTRNSTRIRKPTRLALGQDGASESHPPSYEEQAQFRNEKMSEYERYQALASPRGQYMLGKRKRKSLMDLSGLNDDEDDDDF</sequence>
<feature type="compositionally biased region" description="Low complexity" evidence="1">
    <location>
        <begin position="1306"/>
        <end position="1329"/>
    </location>
</feature>
<feature type="compositionally biased region" description="Basic residues" evidence="1">
    <location>
        <begin position="1029"/>
        <end position="1040"/>
    </location>
</feature>
<dbReference type="EMBL" id="JAUBYV010000007">
    <property type="protein sequence ID" value="KAK2625440.1"/>
    <property type="molecule type" value="Genomic_DNA"/>
</dbReference>
<feature type="compositionally biased region" description="Polar residues" evidence="1">
    <location>
        <begin position="1068"/>
        <end position="1081"/>
    </location>
</feature>
<evidence type="ECO:0000313" key="2">
    <source>
        <dbReference type="EMBL" id="KAK2625440.1"/>
    </source>
</evidence>